<reference evidence="2" key="1">
    <citation type="journal article" date="2021" name="Nat. Commun.">
        <title>Genetic determinants of endophytism in the Arabidopsis root mycobiome.</title>
        <authorList>
            <person name="Mesny F."/>
            <person name="Miyauchi S."/>
            <person name="Thiergart T."/>
            <person name="Pickel B."/>
            <person name="Atanasova L."/>
            <person name="Karlsson M."/>
            <person name="Huettel B."/>
            <person name="Barry K.W."/>
            <person name="Haridas S."/>
            <person name="Chen C."/>
            <person name="Bauer D."/>
            <person name="Andreopoulos W."/>
            <person name="Pangilinan J."/>
            <person name="LaButti K."/>
            <person name="Riley R."/>
            <person name="Lipzen A."/>
            <person name="Clum A."/>
            <person name="Drula E."/>
            <person name="Henrissat B."/>
            <person name="Kohler A."/>
            <person name="Grigoriev I.V."/>
            <person name="Martin F.M."/>
            <person name="Hacquard S."/>
        </authorList>
    </citation>
    <scope>NUCLEOTIDE SEQUENCE</scope>
    <source>
        <strain evidence="2">MPI-CAGE-AT-0016</strain>
    </source>
</reference>
<organism evidence="2 3">
    <name type="scientific">Plectosphaerella cucumerina</name>
    <dbReference type="NCBI Taxonomy" id="40658"/>
    <lineage>
        <taxon>Eukaryota</taxon>
        <taxon>Fungi</taxon>
        <taxon>Dikarya</taxon>
        <taxon>Ascomycota</taxon>
        <taxon>Pezizomycotina</taxon>
        <taxon>Sordariomycetes</taxon>
        <taxon>Hypocreomycetidae</taxon>
        <taxon>Glomerellales</taxon>
        <taxon>Plectosphaerellaceae</taxon>
        <taxon>Plectosphaerella</taxon>
    </lineage>
</organism>
<proteinExistence type="predicted"/>
<accession>A0A8K0TPS0</accession>
<feature type="region of interest" description="Disordered" evidence="1">
    <location>
        <begin position="1"/>
        <end position="24"/>
    </location>
</feature>
<keyword evidence="3" id="KW-1185">Reference proteome</keyword>
<name>A0A8K0TPS0_9PEZI</name>
<evidence type="ECO:0000313" key="3">
    <source>
        <dbReference type="Proteomes" id="UP000813385"/>
    </source>
</evidence>
<evidence type="ECO:0000313" key="2">
    <source>
        <dbReference type="EMBL" id="KAH7369491.1"/>
    </source>
</evidence>
<gene>
    <name evidence="2" type="ORF">B0T11DRAFT_296974</name>
</gene>
<dbReference type="EMBL" id="JAGPXD010000002">
    <property type="protein sequence ID" value="KAH7369491.1"/>
    <property type="molecule type" value="Genomic_DNA"/>
</dbReference>
<dbReference type="AlphaFoldDB" id="A0A8K0TPS0"/>
<comment type="caution">
    <text evidence="2">The sequence shown here is derived from an EMBL/GenBank/DDBJ whole genome shotgun (WGS) entry which is preliminary data.</text>
</comment>
<dbReference type="Proteomes" id="UP000813385">
    <property type="component" value="Unassembled WGS sequence"/>
</dbReference>
<protein>
    <submittedName>
        <fullName evidence="2">Uncharacterized protein</fullName>
    </submittedName>
</protein>
<feature type="compositionally biased region" description="Polar residues" evidence="1">
    <location>
        <begin position="1"/>
        <end position="12"/>
    </location>
</feature>
<evidence type="ECO:0000256" key="1">
    <source>
        <dbReference type="SAM" id="MobiDB-lite"/>
    </source>
</evidence>
<sequence>MTKAPFQTSTESAPKGPDLSYPNPRDVASECIPIYTSIPSSKEVGVAMAPLSQGTTMACDIDDLHRLLCDVLQPFDVLSEHILSGCDKAVSGSPLLESDTLFYQKFRTPAYILRDALGRRRDLTRWGEKNDISEEDIQHHLMLALDELESRFLSRRRLILSWGWAKSSGTSNESYPKLRVLQKSLNLPPSTGSSLTNEVALEKIINVVQYEGLAESRS</sequence>